<evidence type="ECO:0008006" key="6">
    <source>
        <dbReference type="Google" id="ProtNLM"/>
    </source>
</evidence>
<dbReference type="PANTHER" id="PTHR48104">
    <property type="entry name" value="METACASPASE-4"/>
    <property type="match status" value="1"/>
</dbReference>
<dbReference type="Proteomes" id="UP001054252">
    <property type="component" value="Unassembled WGS sequence"/>
</dbReference>
<evidence type="ECO:0000256" key="1">
    <source>
        <dbReference type="ARBA" id="ARBA00009005"/>
    </source>
</evidence>
<dbReference type="NCBIfam" id="TIGR01053">
    <property type="entry name" value="LSD1"/>
    <property type="match status" value="1"/>
</dbReference>
<accession>A0AAV5LE92</accession>
<comment type="caution">
    <text evidence="4">The sequence shown here is derived from an EMBL/GenBank/DDBJ whole genome shotgun (WGS) entry which is preliminary data.</text>
</comment>
<organism evidence="4 5">
    <name type="scientific">Rubroshorea leprosula</name>
    <dbReference type="NCBI Taxonomy" id="152421"/>
    <lineage>
        <taxon>Eukaryota</taxon>
        <taxon>Viridiplantae</taxon>
        <taxon>Streptophyta</taxon>
        <taxon>Embryophyta</taxon>
        <taxon>Tracheophyta</taxon>
        <taxon>Spermatophyta</taxon>
        <taxon>Magnoliopsida</taxon>
        <taxon>eudicotyledons</taxon>
        <taxon>Gunneridae</taxon>
        <taxon>Pentapetalae</taxon>
        <taxon>rosids</taxon>
        <taxon>malvids</taxon>
        <taxon>Malvales</taxon>
        <taxon>Dipterocarpaceae</taxon>
        <taxon>Rubroshorea</taxon>
    </lineage>
</organism>
<dbReference type="Pfam" id="PF00656">
    <property type="entry name" value="Peptidase_C14"/>
    <property type="match status" value="1"/>
</dbReference>
<dbReference type="GO" id="GO:0006508">
    <property type="term" value="P:proteolysis"/>
    <property type="evidence" value="ECO:0007669"/>
    <property type="project" value="InterPro"/>
</dbReference>
<dbReference type="Gene3D" id="3.40.50.12660">
    <property type="match status" value="1"/>
</dbReference>
<evidence type="ECO:0000313" key="4">
    <source>
        <dbReference type="EMBL" id="GKV35400.1"/>
    </source>
</evidence>
<dbReference type="Pfam" id="PF06943">
    <property type="entry name" value="zf-LSD1"/>
    <property type="match status" value="1"/>
</dbReference>
<protein>
    <recommendedName>
        <fullName evidence="6">Metacaspase</fullName>
    </recommendedName>
</protein>
<dbReference type="InterPro" id="IPR011600">
    <property type="entry name" value="Pept_C14_caspase"/>
</dbReference>
<gene>
    <name evidence="4" type="ORF">SLEP1_g43670</name>
</gene>
<evidence type="ECO:0000313" key="5">
    <source>
        <dbReference type="Proteomes" id="UP001054252"/>
    </source>
</evidence>
<comment type="similarity">
    <text evidence="1">Belongs to the peptidase C14B family.</text>
</comment>
<sequence length="373" mass="41458">MASRTERCSGCQTILLIPPEAQTIRCAVCQSISTVRPYDHRWNQIHNAFGAVNRVRYRTSYPTSGTICSANSGDVPPPRPVLSLPSTYGKKRALLCGLNYRGKSYGLKGGINDVKCMKYLLTQTLGFPSDSILMLTEDETDPFKIPTKQNIRKALRWLVEGCQSGDSLVFHYSGHSSRQRDYDKDELDGFDEALCPLDHETEGLIIDDEINATIVRPLSGGVTLHTIIDACYSGTMLDLPFLCRMNREGYYIWEDHRRSESNVYKGTSGGLALCFSACDDDQISADTTAFTGTKTRTGAMTFSFIQAVQNEPGLTYGRLLTAMRSAIREAKNGLKLNGPIAALVNKALFRLQPQEPQLSSSEKFDIYSRKFVL</sequence>
<keyword evidence="5" id="KW-1185">Reference proteome</keyword>
<name>A0AAV5LE92_9ROSI</name>
<dbReference type="PANTHER" id="PTHR48104:SF17">
    <property type="entry name" value="METACASPASE-3"/>
    <property type="match status" value="1"/>
</dbReference>
<reference evidence="4 5" key="1">
    <citation type="journal article" date="2021" name="Commun. Biol.">
        <title>The genome of Shorea leprosula (Dipterocarpaceae) highlights the ecological relevance of drought in aseasonal tropical rainforests.</title>
        <authorList>
            <person name="Ng K.K.S."/>
            <person name="Kobayashi M.J."/>
            <person name="Fawcett J.A."/>
            <person name="Hatakeyama M."/>
            <person name="Paape T."/>
            <person name="Ng C.H."/>
            <person name="Ang C.C."/>
            <person name="Tnah L.H."/>
            <person name="Lee C.T."/>
            <person name="Nishiyama T."/>
            <person name="Sese J."/>
            <person name="O'Brien M.J."/>
            <person name="Copetti D."/>
            <person name="Mohd Noor M.I."/>
            <person name="Ong R.C."/>
            <person name="Putra M."/>
            <person name="Sireger I.Z."/>
            <person name="Indrioko S."/>
            <person name="Kosugi Y."/>
            <person name="Izuno A."/>
            <person name="Isagi Y."/>
            <person name="Lee S.L."/>
            <person name="Shimizu K.K."/>
        </authorList>
    </citation>
    <scope>NUCLEOTIDE SEQUENCE [LARGE SCALE GENOMIC DNA]</scope>
    <source>
        <strain evidence="4">214</strain>
    </source>
</reference>
<feature type="domain" description="Peptidase C14 caspase" evidence="2">
    <location>
        <begin position="90"/>
        <end position="360"/>
    </location>
</feature>
<feature type="domain" description="Zinc finger LSD1-type" evidence="3">
    <location>
        <begin position="8"/>
        <end position="32"/>
    </location>
</feature>
<proteinExistence type="inferred from homology"/>
<evidence type="ECO:0000259" key="3">
    <source>
        <dbReference type="Pfam" id="PF06943"/>
    </source>
</evidence>
<evidence type="ECO:0000259" key="2">
    <source>
        <dbReference type="Pfam" id="PF00656"/>
    </source>
</evidence>
<dbReference type="InterPro" id="IPR005735">
    <property type="entry name" value="Znf_LSD1"/>
</dbReference>
<dbReference type="EMBL" id="BPVZ01000110">
    <property type="protein sequence ID" value="GKV35400.1"/>
    <property type="molecule type" value="Genomic_DNA"/>
</dbReference>
<dbReference type="GO" id="GO:0005737">
    <property type="term" value="C:cytoplasm"/>
    <property type="evidence" value="ECO:0007669"/>
    <property type="project" value="TreeGrafter"/>
</dbReference>
<dbReference type="GO" id="GO:0004197">
    <property type="term" value="F:cysteine-type endopeptidase activity"/>
    <property type="evidence" value="ECO:0007669"/>
    <property type="project" value="InterPro"/>
</dbReference>
<dbReference type="InterPro" id="IPR050452">
    <property type="entry name" value="Metacaspase"/>
</dbReference>
<dbReference type="AlphaFoldDB" id="A0AAV5LE92"/>